<sequence>MTYGMLIDTRYCSGCQTCVVSCKMSNQVSDDAFYSHVISLDGDVLYQATGTFPNVTMKFRPTLCNHCESPVCFANCPTGAIAKDAKTGIVAIDKDLCIGCGDCAVTCPYEIPVVVKDEGIAGKCDFCSTRVADGELPYCVAACPTRTRYFGDIDDPDSEISKMITEFEAEVYMPEAGTNPSVFYVV</sequence>
<feature type="domain" description="4Fe-4S ferredoxin-type" evidence="8">
    <location>
        <begin position="55"/>
        <end position="86"/>
    </location>
</feature>
<keyword evidence="7" id="KW-0411">Iron-sulfur</keyword>
<dbReference type="Gene3D" id="3.30.70.20">
    <property type="match status" value="2"/>
</dbReference>
<dbReference type="PANTHER" id="PTHR43177:SF5">
    <property type="entry name" value="ANAEROBIC DIMETHYL SULFOXIDE REDUCTASE CHAIN B-RELATED"/>
    <property type="match status" value="1"/>
</dbReference>
<keyword evidence="6" id="KW-0408">Iron</keyword>
<keyword evidence="2" id="KW-0004">4Fe-4S</keyword>
<evidence type="ECO:0000259" key="8">
    <source>
        <dbReference type="PROSITE" id="PS51379"/>
    </source>
</evidence>
<evidence type="ECO:0000256" key="3">
    <source>
        <dbReference type="ARBA" id="ARBA00022723"/>
    </source>
</evidence>
<dbReference type="CDD" id="cd10551">
    <property type="entry name" value="PsrB"/>
    <property type="match status" value="1"/>
</dbReference>
<feature type="domain" description="4Fe-4S ferredoxin-type" evidence="8">
    <location>
        <begin position="3"/>
        <end position="32"/>
    </location>
</feature>
<evidence type="ECO:0000256" key="5">
    <source>
        <dbReference type="ARBA" id="ARBA00022982"/>
    </source>
</evidence>
<keyword evidence="1" id="KW-0813">Transport</keyword>
<evidence type="ECO:0000313" key="10">
    <source>
        <dbReference type="Proteomes" id="UP001320544"/>
    </source>
</evidence>
<evidence type="ECO:0000256" key="2">
    <source>
        <dbReference type="ARBA" id="ARBA00022485"/>
    </source>
</evidence>
<evidence type="ECO:0000256" key="4">
    <source>
        <dbReference type="ARBA" id="ARBA00022737"/>
    </source>
</evidence>
<keyword evidence="4" id="KW-0677">Repeat</keyword>
<keyword evidence="3" id="KW-0479">Metal-binding</keyword>
<dbReference type="PROSITE" id="PS00198">
    <property type="entry name" value="4FE4S_FER_1"/>
    <property type="match status" value="1"/>
</dbReference>
<accession>A0ABN6MF05</accession>
<keyword evidence="5" id="KW-0249">Electron transport</keyword>
<evidence type="ECO:0000256" key="6">
    <source>
        <dbReference type="ARBA" id="ARBA00023004"/>
    </source>
</evidence>
<reference evidence="9 10" key="1">
    <citation type="submission" date="2022-01" db="EMBL/GenBank/DDBJ databases">
        <title>Novel bile acid biosynthetic pathways are enriched in the microbiome of centenarians.</title>
        <authorList>
            <person name="Sato Y."/>
            <person name="Atarashi K."/>
            <person name="Plichta R.D."/>
            <person name="Arai Y."/>
            <person name="Sasajima S."/>
            <person name="Kearney M.S."/>
            <person name="Suda W."/>
            <person name="Takeshita K."/>
            <person name="Sasaki T."/>
            <person name="Okamoto S."/>
            <person name="Skelly N.A."/>
            <person name="Okamura Y."/>
            <person name="Vlamakis H."/>
            <person name="Li Y."/>
            <person name="Tanoue T."/>
            <person name="Takei H."/>
            <person name="Nittono H."/>
            <person name="Narushima S."/>
            <person name="Irie J."/>
            <person name="Itoh H."/>
            <person name="Moriya K."/>
            <person name="Sugiura Y."/>
            <person name="Suematsu M."/>
            <person name="Moritoki N."/>
            <person name="Shibata S."/>
            <person name="Littman R.D."/>
            <person name="Fischbach A.M."/>
            <person name="Uwamino Y."/>
            <person name="Inoue T."/>
            <person name="Honda A."/>
            <person name="Hattori M."/>
            <person name="Murai T."/>
            <person name="Xavier J.R."/>
            <person name="Hirose N."/>
            <person name="Honda K."/>
        </authorList>
    </citation>
    <scope>NUCLEOTIDE SEQUENCE [LARGE SCALE GENOMIC DNA]</scope>
    <source>
        <strain evidence="9 10">CE91-St30</strain>
    </source>
</reference>
<evidence type="ECO:0000256" key="1">
    <source>
        <dbReference type="ARBA" id="ARBA00022448"/>
    </source>
</evidence>
<keyword evidence="10" id="KW-1185">Reference proteome</keyword>
<evidence type="ECO:0000313" key="9">
    <source>
        <dbReference type="EMBL" id="BDE95367.1"/>
    </source>
</evidence>
<dbReference type="PANTHER" id="PTHR43177">
    <property type="entry name" value="PROTEIN NRFC"/>
    <property type="match status" value="1"/>
</dbReference>
<proteinExistence type="predicted"/>
<dbReference type="Pfam" id="PF13247">
    <property type="entry name" value="Fer4_11"/>
    <property type="match status" value="1"/>
</dbReference>
<gene>
    <name evidence="9" type="ORF">CE91St30_07000</name>
</gene>
<dbReference type="SUPFAM" id="SSF54862">
    <property type="entry name" value="4Fe-4S ferredoxins"/>
    <property type="match status" value="1"/>
</dbReference>
<evidence type="ECO:0000256" key="7">
    <source>
        <dbReference type="ARBA" id="ARBA00023014"/>
    </source>
</evidence>
<dbReference type="Proteomes" id="UP001320544">
    <property type="component" value="Chromosome"/>
</dbReference>
<dbReference type="InterPro" id="IPR050954">
    <property type="entry name" value="ET_IronSulfur_Cluster-Binding"/>
</dbReference>
<dbReference type="InterPro" id="IPR017896">
    <property type="entry name" value="4Fe4S_Fe-S-bd"/>
</dbReference>
<dbReference type="RefSeq" id="WP_244411766.1">
    <property type="nucleotide sequence ID" value="NZ_AP025564.1"/>
</dbReference>
<protein>
    <submittedName>
        <fullName evidence="9">4Fe-4S ferredoxin</fullName>
    </submittedName>
</protein>
<dbReference type="EMBL" id="AP025564">
    <property type="protein sequence ID" value="BDE95367.1"/>
    <property type="molecule type" value="Genomic_DNA"/>
</dbReference>
<name>A0ABN6MF05_9ACTN</name>
<feature type="domain" description="4Fe-4S ferredoxin-type" evidence="8">
    <location>
        <begin position="88"/>
        <end position="117"/>
    </location>
</feature>
<organism evidence="9 10">
    <name type="scientific">Raoultibacter timonensis</name>
    <dbReference type="NCBI Taxonomy" id="1907662"/>
    <lineage>
        <taxon>Bacteria</taxon>
        <taxon>Bacillati</taxon>
        <taxon>Actinomycetota</taxon>
        <taxon>Coriobacteriia</taxon>
        <taxon>Eggerthellales</taxon>
        <taxon>Eggerthellaceae</taxon>
        <taxon>Raoultibacter</taxon>
    </lineage>
</organism>
<dbReference type="PROSITE" id="PS51379">
    <property type="entry name" value="4FE4S_FER_2"/>
    <property type="match status" value="3"/>
</dbReference>
<dbReference type="InterPro" id="IPR017900">
    <property type="entry name" value="4Fe4S_Fe_S_CS"/>
</dbReference>